<dbReference type="AlphaFoldDB" id="A0AAD7HGP4"/>
<protein>
    <submittedName>
        <fullName evidence="2">Uncharacterized protein</fullName>
    </submittedName>
</protein>
<sequence length="194" mass="20693">MRRSSTRAVVGPTRSLCRRRTVLPRPPALTASEPYDFGIPALCVNVCSLFLVHSFLHNQPFTFVCQSLPPVPAMSQIHPRDVAAHGGLARYSQVVGFSSTARRVQPFLHLYDRSRRSVLKLCDTATRIGASGDLARARPPCKHLIPVSGAVMFAPSPPPSVTASPRPSASALNSARARATLTAASTGCESGVPP</sequence>
<comment type="caution">
    <text evidence="2">The sequence shown here is derived from an EMBL/GenBank/DDBJ whole genome shotgun (WGS) entry which is preliminary data.</text>
</comment>
<evidence type="ECO:0000313" key="2">
    <source>
        <dbReference type="EMBL" id="KAJ7719910.1"/>
    </source>
</evidence>
<dbReference type="EMBL" id="JARKIB010000246">
    <property type="protein sequence ID" value="KAJ7719910.1"/>
    <property type="molecule type" value="Genomic_DNA"/>
</dbReference>
<name>A0AAD7HGP4_9AGAR</name>
<dbReference type="Proteomes" id="UP001215598">
    <property type="component" value="Unassembled WGS sequence"/>
</dbReference>
<proteinExistence type="predicted"/>
<accession>A0AAD7HGP4</accession>
<gene>
    <name evidence="2" type="ORF">B0H16DRAFT_1605466</name>
</gene>
<evidence type="ECO:0000256" key="1">
    <source>
        <dbReference type="SAM" id="MobiDB-lite"/>
    </source>
</evidence>
<organism evidence="2 3">
    <name type="scientific">Mycena metata</name>
    <dbReference type="NCBI Taxonomy" id="1033252"/>
    <lineage>
        <taxon>Eukaryota</taxon>
        <taxon>Fungi</taxon>
        <taxon>Dikarya</taxon>
        <taxon>Basidiomycota</taxon>
        <taxon>Agaricomycotina</taxon>
        <taxon>Agaricomycetes</taxon>
        <taxon>Agaricomycetidae</taxon>
        <taxon>Agaricales</taxon>
        <taxon>Marasmiineae</taxon>
        <taxon>Mycenaceae</taxon>
        <taxon>Mycena</taxon>
    </lineage>
</organism>
<keyword evidence="3" id="KW-1185">Reference proteome</keyword>
<evidence type="ECO:0000313" key="3">
    <source>
        <dbReference type="Proteomes" id="UP001215598"/>
    </source>
</evidence>
<feature type="non-terminal residue" evidence="2">
    <location>
        <position position="1"/>
    </location>
</feature>
<feature type="region of interest" description="Disordered" evidence="1">
    <location>
        <begin position="156"/>
        <end position="176"/>
    </location>
</feature>
<reference evidence="2" key="1">
    <citation type="submission" date="2023-03" db="EMBL/GenBank/DDBJ databases">
        <title>Massive genome expansion in bonnet fungi (Mycena s.s.) driven by repeated elements and novel gene families across ecological guilds.</title>
        <authorList>
            <consortium name="Lawrence Berkeley National Laboratory"/>
            <person name="Harder C.B."/>
            <person name="Miyauchi S."/>
            <person name="Viragh M."/>
            <person name="Kuo A."/>
            <person name="Thoen E."/>
            <person name="Andreopoulos B."/>
            <person name="Lu D."/>
            <person name="Skrede I."/>
            <person name="Drula E."/>
            <person name="Henrissat B."/>
            <person name="Morin E."/>
            <person name="Kohler A."/>
            <person name="Barry K."/>
            <person name="LaButti K."/>
            <person name="Morin E."/>
            <person name="Salamov A."/>
            <person name="Lipzen A."/>
            <person name="Mereny Z."/>
            <person name="Hegedus B."/>
            <person name="Baldrian P."/>
            <person name="Stursova M."/>
            <person name="Weitz H."/>
            <person name="Taylor A."/>
            <person name="Grigoriev I.V."/>
            <person name="Nagy L.G."/>
            <person name="Martin F."/>
            <person name="Kauserud H."/>
        </authorList>
    </citation>
    <scope>NUCLEOTIDE SEQUENCE</scope>
    <source>
        <strain evidence="2">CBHHK182m</strain>
    </source>
</reference>
<feature type="compositionally biased region" description="Low complexity" evidence="1">
    <location>
        <begin position="161"/>
        <end position="176"/>
    </location>
</feature>